<evidence type="ECO:0000313" key="18">
    <source>
        <dbReference type="EMBL" id="EEB06183.1"/>
    </source>
</evidence>
<dbReference type="FunFam" id="3.30.70.330:FF:000003">
    <property type="entry name" value="Polyadenylate-binding protein"/>
    <property type="match status" value="1"/>
</dbReference>
<keyword evidence="11" id="KW-0539">Nucleus</keyword>
<dbReference type="PROSITE" id="PS51309">
    <property type="entry name" value="PABC"/>
    <property type="match status" value="1"/>
</dbReference>
<dbReference type="GO" id="GO:0008143">
    <property type="term" value="F:poly(A) binding"/>
    <property type="evidence" value="ECO:0000318"/>
    <property type="project" value="GO_Central"/>
</dbReference>
<dbReference type="PANTHER" id="PTHR24012">
    <property type="entry name" value="RNA BINDING PROTEIN"/>
    <property type="match status" value="1"/>
</dbReference>
<dbReference type="InterPro" id="IPR034364">
    <property type="entry name" value="PABP_RRM1"/>
</dbReference>
<dbReference type="VEuPathDB" id="FungiDB:SJAG_01222"/>
<keyword evidence="10 13" id="KW-0694">RNA-binding</keyword>
<feature type="domain" description="RRM" evidence="16">
    <location>
        <begin position="363"/>
        <end position="440"/>
    </location>
</feature>
<dbReference type="Gene3D" id="3.30.70.330">
    <property type="match status" value="4"/>
</dbReference>
<protein>
    <recommendedName>
        <fullName evidence="14">Polyadenylate-binding protein</fullName>
        <shortName evidence="14">PABP</shortName>
    </recommendedName>
</protein>
<dbReference type="GO" id="GO:0008266">
    <property type="term" value="F:poly(U) RNA binding"/>
    <property type="evidence" value="ECO:0000318"/>
    <property type="project" value="GO_Central"/>
</dbReference>
<organism evidence="18 19">
    <name type="scientific">Schizosaccharomyces japonicus (strain yFS275 / FY16936)</name>
    <name type="common">Fission yeast</name>
    <dbReference type="NCBI Taxonomy" id="402676"/>
    <lineage>
        <taxon>Eukaryota</taxon>
        <taxon>Fungi</taxon>
        <taxon>Dikarya</taxon>
        <taxon>Ascomycota</taxon>
        <taxon>Taphrinomycotina</taxon>
        <taxon>Schizosaccharomycetes</taxon>
        <taxon>Schizosaccharomycetales</taxon>
        <taxon>Schizosaccharomycetaceae</taxon>
        <taxon>Schizosaccharomyces</taxon>
    </lineage>
</organism>
<evidence type="ECO:0000256" key="6">
    <source>
        <dbReference type="ARBA" id="ARBA00022664"/>
    </source>
</evidence>
<keyword evidence="4" id="KW-0813">Transport</keyword>
<dbReference type="EMBL" id="KE651168">
    <property type="protein sequence ID" value="EEB06183.1"/>
    <property type="molecule type" value="Genomic_DNA"/>
</dbReference>
<evidence type="ECO:0000256" key="2">
    <source>
        <dbReference type="ARBA" id="ARBA00004496"/>
    </source>
</evidence>
<dbReference type="OrthoDB" id="19742at2759"/>
<evidence type="ECO:0000256" key="12">
    <source>
        <dbReference type="ARBA" id="ARBA00024761"/>
    </source>
</evidence>
<evidence type="ECO:0000259" key="16">
    <source>
        <dbReference type="PROSITE" id="PS50102"/>
    </source>
</evidence>
<feature type="domain" description="RRM" evidence="16">
    <location>
        <begin position="167"/>
        <end position="244"/>
    </location>
</feature>
<keyword evidence="9" id="KW-0810">Translation regulation</keyword>
<dbReference type="CDD" id="cd12380">
    <property type="entry name" value="RRM3_I_PABPs"/>
    <property type="match status" value="1"/>
</dbReference>
<evidence type="ECO:0000256" key="1">
    <source>
        <dbReference type="ARBA" id="ARBA00004123"/>
    </source>
</evidence>
<feature type="domain" description="PABC" evidence="17">
    <location>
        <begin position="558"/>
        <end position="635"/>
    </location>
</feature>
<name>B6K033_SCHJY</name>
<dbReference type="eggNOG" id="KOG0123">
    <property type="taxonomic scope" value="Eukaryota"/>
</dbReference>
<comment type="similarity">
    <text evidence="3 14">Belongs to the polyadenylate-binding protein type-1 family.</text>
</comment>
<dbReference type="FunFam" id="3.30.70.330:FF:000648">
    <property type="entry name" value="Polyadenylate-binding protein"/>
    <property type="match status" value="1"/>
</dbReference>
<sequence>MSQVQQEEKVEVPAVPTEKEISSKNGAETTTASTVQKENNKENVTKESTETESKKETTQEKSSEASSGTPSDGNAPKNTSLYVGELDPSVTEAMLFEIFSTVGPVASIRVCRDAVTRQSLGYAYVNYHNADDGEKALEELNYSLIKGRACRIMWSQRDPSLRKTGTGNIFIKNLDPAIDNKALHDTFSAFGTILSCKVALDEYGNSKGYGFVHFASIDSANAAIEHVNGMLLNDKKVYVGHHVSRRDRQSKFEAMKANFTNVYIKNIDPEVTDEEFSGLFEKFGAITSFSLVKDESGKPRGFGFVNFESHEAAQKAVDEMNDYEFHGKKLYVGRAQKRHEREAELRKRYEQMKLEKMSKYQGVNLFIKNLSDEVDDNLLKTEFSAFGTITSAKVMTDENGKSKGFGFVCYSSPEEATKAIAEMNQRMLAGKPLYVALAQRKDVRRSQLEAQIQARNQFRMQQQVAAAGMSAQFGIPGAMYYGPGGYPLPAGARGVPMPHPNMMPPNGKWPVDGAAPQPGMVPVYPPGVAAPNFPGYPRPVVPSEQPAGQEASNGAVPVPAFDMNAFSAETPENQKQILGEYFYPLIAQREAELAGKITGMLLEMDNAELLGLVQDIEALNGKVDEALSVLKEFQETEGTADAAAADETAAAATAAAAETSAN</sequence>
<evidence type="ECO:0000259" key="17">
    <source>
        <dbReference type="PROSITE" id="PS51309"/>
    </source>
</evidence>
<dbReference type="InterPro" id="IPR002004">
    <property type="entry name" value="PABP_HYD_C"/>
</dbReference>
<dbReference type="CDD" id="cd12381">
    <property type="entry name" value="RRM4_I_PABPs"/>
    <property type="match status" value="1"/>
</dbReference>
<dbReference type="SMART" id="SM00361">
    <property type="entry name" value="RRM_1"/>
    <property type="match status" value="4"/>
</dbReference>
<dbReference type="Pfam" id="PF00658">
    <property type="entry name" value="MLLE"/>
    <property type="match status" value="1"/>
</dbReference>
<dbReference type="SMART" id="SM00517">
    <property type="entry name" value="PolyA"/>
    <property type="match status" value="1"/>
</dbReference>
<dbReference type="FunFam" id="3.30.70.330:FF:000441">
    <property type="entry name" value="Polyadenylate-binding protein"/>
    <property type="match status" value="1"/>
</dbReference>
<evidence type="ECO:0000256" key="3">
    <source>
        <dbReference type="ARBA" id="ARBA00008557"/>
    </source>
</evidence>
<dbReference type="GO" id="GO:0006397">
    <property type="term" value="P:mRNA processing"/>
    <property type="evidence" value="ECO:0007669"/>
    <property type="project" value="UniProtKB-KW"/>
</dbReference>
<dbReference type="NCBIfam" id="TIGR01628">
    <property type="entry name" value="PABP-1234"/>
    <property type="match status" value="1"/>
</dbReference>
<dbReference type="SMR" id="B6K033"/>
<dbReference type="InterPro" id="IPR000504">
    <property type="entry name" value="RRM_dom"/>
</dbReference>
<dbReference type="OMA" id="MNGRMLN"/>
<keyword evidence="19" id="KW-1185">Reference proteome</keyword>
<evidence type="ECO:0000256" key="10">
    <source>
        <dbReference type="ARBA" id="ARBA00022884"/>
    </source>
</evidence>
<dbReference type="CDD" id="cd12379">
    <property type="entry name" value="RRM2_I_PABPs"/>
    <property type="match status" value="1"/>
</dbReference>
<evidence type="ECO:0000256" key="9">
    <source>
        <dbReference type="ARBA" id="ARBA00022845"/>
    </source>
</evidence>
<evidence type="ECO:0000256" key="5">
    <source>
        <dbReference type="ARBA" id="ARBA00022490"/>
    </source>
</evidence>
<dbReference type="InterPro" id="IPR035979">
    <property type="entry name" value="RBD_domain_sf"/>
</dbReference>
<evidence type="ECO:0000313" key="19">
    <source>
        <dbReference type="Proteomes" id="UP000001744"/>
    </source>
</evidence>
<evidence type="ECO:0000256" key="11">
    <source>
        <dbReference type="ARBA" id="ARBA00023242"/>
    </source>
</evidence>
<dbReference type="PROSITE" id="PS50102">
    <property type="entry name" value="RRM"/>
    <property type="match status" value="4"/>
</dbReference>
<dbReference type="InterPro" id="IPR006515">
    <property type="entry name" value="PABP_1234"/>
</dbReference>
<gene>
    <name evidence="18" type="ORF">SJAG_01222</name>
</gene>
<dbReference type="RefSeq" id="XP_002172476.1">
    <property type="nucleotide sequence ID" value="XM_002172440.2"/>
</dbReference>
<dbReference type="Gene3D" id="1.10.1900.10">
    <property type="entry name" value="c-terminal domain of poly(a) binding protein"/>
    <property type="match status" value="1"/>
</dbReference>
<evidence type="ECO:0000256" key="13">
    <source>
        <dbReference type="PROSITE-ProRule" id="PRU00176"/>
    </source>
</evidence>
<dbReference type="GO" id="GO:0010494">
    <property type="term" value="C:cytoplasmic stress granule"/>
    <property type="evidence" value="ECO:0000318"/>
    <property type="project" value="GO_Central"/>
</dbReference>
<reference evidence="18 19" key="1">
    <citation type="journal article" date="2011" name="Science">
        <title>Comparative functional genomics of the fission yeasts.</title>
        <authorList>
            <person name="Rhind N."/>
            <person name="Chen Z."/>
            <person name="Yassour M."/>
            <person name="Thompson D.A."/>
            <person name="Haas B.J."/>
            <person name="Habib N."/>
            <person name="Wapinski I."/>
            <person name="Roy S."/>
            <person name="Lin M.F."/>
            <person name="Heiman D.I."/>
            <person name="Young S.K."/>
            <person name="Furuya K."/>
            <person name="Guo Y."/>
            <person name="Pidoux A."/>
            <person name="Chen H.M."/>
            <person name="Robbertse B."/>
            <person name="Goldberg J.M."/>
            <person name="Aoki K."/>
            <person name="Bayne E.H."/>
            <person name="Berlin A.M."/>
            <person name="Desjardins C.A."/>
            <person name="Dobbs E."/>
            <person name="Dukaj L."/>
            <person name="Fan L."/>
            <person name="FitzGerald M.G."/>
            <person name="French C."/>
            <person name="Gujja S."/>
            <person name="Hansen K."/>
            <person name="Keifenheim D."/>
            <person name="Levin J.Z."/>
            <person name="Mosher R.A."/>
            <person name="Mueller C.A."/>
            <person name="Pfiffner J."/>
            <person name="Priest M."/>
            <person name="Russ C."/>
            <person name="Smialowska A."/>
            <person name="Swoboda P."/>
            <person name="Sykes S.M."/>
            <person name="Vaughn M."/>
            <person name="Vengrova S."/>
            <person name="Yoder R."/>
            <person name="Zeng Q."/>
            <person name="Allshire R."/>
            <person name="Baulcombe D."/>
            <person name="Birren B.W."/>
            <person name="Brown W."/>
            <person name="Ekwall K."/>
            <person name="Kellis M."/>
            <person name="Leatherwood J."/>
            <person name="Levin H."/>
            <person name="Margalit H."/>
            <person name="Martienssen R."/>
            <person name="Nieduszynski C.A."/>
            <person name="Spatafora J.W."/>
            <person name="Friedman N."/>
            <person name="Dalgaard J.Z."/>
            <person name="Baumann P."/>
            <person name="Niki H."/>
            <person name="Regev A."/>
            <person name="Nusbaum C."/>
        </authorList>
    </citation>
    <scope>NUCLEOTIDE SEQUENCE [LARGE SCALE GENOMIC DNA]</scope>
    <source>
        <strain evidence="19">yFS275 / FY16936</strain>
    </source>
</reference>
<evidence type="ECO:0000256" key="8">
    <source>
        <dbReference type="ARBA" id="ARBA00022816"/>
    </source>
</evidence>
<dbReference type="SUPFAM" id="SSF63570">
    <property type="entry name" value="PABC (PABP) domain"/>
    <property type="match status" value="1"/>
</dbReference>
<keyword evidence="7" id="KW-0677">Repeat</keyword>
<comment type="function">
    <text evidence="12">Binds the poly(A) tail of mRNA. Appears to be an important mediator of the multiple roles of the poly(A) tail in mRNA biogenesis, stability and translation. In the nucleus, involved in both mRNA cleavage and polyadenylation. Is also required for efficient mRNA export to the cytoplasm. Acts in concert with a poly(A)-specific nuclease (PAN) to affect poly(A) tail shortening, which may occur concomitantly with either nucleocytoplasmic mRNA transport or translational initiation. In the cytoplasm, stimulates translation initiation and regulates mRNA decay through translation termination-coupled poly(A) shortening, probably mediated by PAN.</text>
</comment>
<dbReference type="JaponicusDB" id="SJAG_01222"/>
<dbReference type="STRING" id="402676.B6K033"/>
<dbReference type="FunFam" id="3.30.70.330:FF:000384">
    <property type="entry name" value="Polyadenylate-binding protein"/>
    <property type="match status" value="1"/>
</dbReference>
<feature type="compositionally biased region" description="Polar residues" evidence="15">
    <location>
        <begin position="68"/>
        <end position="80"/>
    </location>
</feature>
<dbReference type="GO" id="GO:0005829">
    <property type="term" value="C:cytosol"/>
    <property type="evidence" value="ECO:0000318"/>
    <property type="project" value="GO_Central"/>
</dbReference>
<dbReference type="GeneID" id="7048372"/>
<keyword evidence="6" id="KW-0507">mRNA processing</keyword>
<dbReference type="AlphaFoldDB" id="B6K033"/>
<evidence type="ECO:0000256" key="7">
    <source>
        <dbReference type="ARBA" id="ARBA00022737"/>
    </source>
</evidence>
<proteinExistence type="inferred from homology"/>
<evidence type="ECO:0000256" key="14">
    <source>
        <dbReference type="RuleBase" id="RU362004"/>
    </source>
</evidence>
<dbReference type="SMART" id="SM00360">
    <property type="entry name" value="RRM"/>
    <property type="match status" value="4"/>
</dbReference>
<comment type="subcellular location">
    <subcellularLocation>
        <location evidence="2 14">Cytoplasm</location>
    </subcellularLocation>
    <subcellularLocation>
        <location evidence="1">Nucleus</location>
    </subcellularLocation>
</comment>
<dbReference type="Pfam" id="PF00076">
    <property type="entry name" value="RRM_1"/>
    <property type="match status" value="4"/>
</dbReference>
<dbReference type="CDD" id="cd12378">
    <property type="entry name" value="RRM1_I_PABPs"/>
    <property type="match status" value="1"/>
</dbReference>
<keyword evidence="5 14" id="KW-0963">Cytoplasm</keyword>
<feature type="domain" description="RRM" evidence="16">
    <location>
        <begin position="260"/>
        <end position="337"/>
    </location>
</feature>
<dbReference type="InterPro" id="IPR036053">
    <property type="entry name" value="PABP-dom"/>
</dbReference>
<dbReference type="GO" id="GO:0006417">
    <property type="term" value="P:regulation of translation"/>
    <property type="evidence" value="ECO:0007669"/>
    <property type="project" value="UniProtKB-KW"/>
</dbReference>
<dbReference type="Proteomes" id="UP000001744">
    <property type="component" value="Unassembled WGS sequence"/>
</dbReference>
<feature type="compositionally biased region" description="Basic and acidic residues" evidence="15">
    <location>
        <begin position="1"/>
        <end position="22"/>
    </location>
</feature>
<dbReference type="InterPro" id="IPR012677">
    <property type="entry name" value="Nucleotide-bd_a/b_plait_sf"/>
</dbReference>
<accession>B6K033</accession>
<dbReference type="InterPro" id="IPR045305">
    <property type="entry name" value="RRM2_I_PABPs"/>
</dbReference>
<feature type="domain" description="RRM" evidence="16">
    <location>
        <begin position="79"/>
        <end position="157"/>
    </location>
</feature>
<keyword evidence="8" id="KW-0509">mRNA transport</keyword>
<dbReference type="HOGENOM" id="CLU_012062_22_4_1"/>
<evidence type="ECO:0000256" key="4">
    <source>
        <dbReference type="ARBA" id="ARBA00022448"/>
    </source>
</evidence>
<dbReference type="GO" id="GO:0051028">
    <property type="term" value="P:mRNA transport"/>
    <property type="evidence" value="ECO:0007669"/>
    <property type="project" value="UniProtKB-KW"/>
</dbReference>
<evidence type="ECO:0000256" key="15">
    <source>
        <dbReference type="SAM" id="MobiDB-lite"/>
    </source>
</evidence>
<feature type="region of interest" description="Disordered" evidence="15">
    <location>
        <begin position="1"/>
        <end position="80"/>
    </location>
</feature>
<dbReference type="GO" id="GO:0005634">
    <property type="term" value="C:nucleus"/>
    <property type="evidence" value="ECO:0000318"/>
    <property type="project" value="GO_Central"/>
</dbReference>
<dbReference type="InterPro" id="IPR003954">
    <property type="entry name" value="RRM_euk-type"/>
</dbReference>
<dbReference type="SUPFAM" id="SSF54928">
    <property type="entry name" value="RNA-binding domain, RBD"/>
    <property type="match status" value="2"/>
</dbReference>
<dbReference type="GO" id="GO:1990904">
    <property type="term" value="C:ribonucleoprotein complex"/>
    <property type="evidence" value="ECO:0000318"/>
    <property type="project" value="GO_Central"/>
</dbReference>
<dbReference type="GO" id="GO:0003730">
    <property type="term" value="F:mRNA 3'-UTR binding"/>
    <property type="evidence" value="ECO:0000318"/>
    <property type="project" value="GO_Central"/>
</dbReference>
<feature type="compositionally biased region" description="Basic and acidic residues" evidence="15">
    <location>
        <begin position="38"/>
        <end position="63"/>
    </location>
</feature>
<feature type="compositionally biased region" description="Polar residues" evidence="15">
    <location>
        <begin position="23"/>
        <end position="36"/>
    </location>
</feature>